<dbReference type="EMBL" id="QYUQ01000002">
    <property type="protein sequence ID" value="RJG02433.1"/>
    <property type="molecule type" value="Genomic_DNA"/>
</dbReference>
<name>A0A3A3G1T3_9BURK</name>
<dbReference type="Gene3D" id="3.90.850.10">
    <property type="entry name" value="Fumarylacetoacetase-like, C-terminal domain"/>
    <property type="match status" value="1"/>
</dbReference>
<evidence type="ECO:0000313" key="1">
    <source>
        <dbReference type="EMBL" id="RJG02433.1"/>
    </source>
</evidence>
<dbReference type="PIRSF" id="PIRSF033905">
    <property type="entry name" value="UCP033905"/>
    <property type="match status" value="1"/>
</dbReference>
<sequence length="335" mass="36604">MRLIQFTDGKGARRVGLVGSSTDADEIAIVRNALSTRQIALAAIAAGHGLEAQVKALGLQGSVSYDAIVAESRILVPLDHEEDPAHCLVSGTGLTHLGSASLRDAMHQAHVPAEAMTDSMRVFRWGLEGGRPAAGAVGVQSEWFYKGDGEILIHPGRRIPVPAFAEDAGEEPELTGLYVIGPDRKPCRLGYAIGNEFSDHIMERRSYLYLAHSKLRYCSFGPELRVGALPSSLSGYSRIIRDGNVVWEKRFRTGEENMSHTMENLEYHHFKYAQFLRPGDVHIHFFGSATVSFSDGVATCDGDIFEISLPGFGAPLRNGTVQLETKYQPGEIRQL</sequence>
<dbReference type="AlphaFoldDB" id="A0A3A3G1T3"/>
<keyword evidence="2" id="KW-1185">Reference proteome</keyword>
<comment type="caution">
    <text evidence="1">The sequence shown here is derived from an EMBL/GenBank/DDBJ whole genome shotgun (WGS) entry which is preliminary data.</text>
</comment>
<proteinExistence type="predicted"/>
<dbReference type="InterPro" id="IPR036663">
    <property type="entry name" value="Fumarylacetoacetase_C_sf"/>
</dbReference>
<dbReference type="InterPro" id="IPR009645">
    <property type="entry name" value="GguC"/>
</dbReference>
<dbReference type="SUPFAM" id="SSF56529">
    <property type="entry name" value="FAH"/>
    <property type="match status" value="1"/>
</dbReference>
<dbReference type="GO" id="GO:0003824">
    <property type="term" value="F:catalytic activity"/>
    <property type="evidence" value="ECO:0007669"/>
    <property type="project" value="InterPro"/>
</dbReference>
<dbReference type="Proteomes" id="UP000266327">
    <property type="component" value="Unassembled WGS sequence"/>
</dbReference>
<accession>A0A3A3G1T3</accession>
<dbReference type="RefSeq" id="WP_119785934.1">
    <property type="nucleotide sequence ID" value="NZ_QYUQ01000002.1"/>
</dbReference>
<dbReference type="NCBIfam" id="NF040903">
    <property type="entry name" value="GguC"/>
    <property type="match status" value="1"/>
</dbReference>
<evidence type="ECO:0000313" key="2">
    <source>
        <dbReference type="Proteomes" id="UP000266327"/>
    </source>
</evidence>
<protein>
    <submittedName>
        <fullName evidence="1">FAH family protein</fullName>
    </submittedName>
</protein>
<dbReference type="OrthoDB" id="108649at2"/>
<organism evidence="1 2">
    <name type="scientific">Noviherbaspirillum sedimenti</name>
    <dbReference type="NCBI Taxonomy" id="2320865"/>
    <lineage>
        <taxon>Bacteria</taxon>
        <taxon>Pseudomonadati</taxon>
        <taxon>Pseudomonadota</taxon>
        <taxon>Betaproteobacteria</taxon>
        <taxon>Burkholderiales</taxon>
        <taxon>Oxalobacteraceae</taxon>
        <taxon>Noviherbaspirillum</taxon>
    </lineage>
</organism>
<reference evidence="2" key="1">
    <citation type="submission" date="2018-09" db="EMBL/GenBank/DDBJ databases">
        <authorList>
            <person name="Zhu H."/>
        </authorList>
    </citation>
    <scope>NUCLEOTIDE SEQUENCE [LARGE SCALE GENOMIC DNA]</scope>
    <source>
        <strain evidence="2">K1S02-23</strain>
    </source>
</reference>
<gene>
    <name evidence="1" type="ORF">D3878_13295</name>
</gene>